<evidence type="ECO:0000313" key="2">
    <source>
        <dbReference type="Proteomes" id="UP001140949"/>
    </source>
</evidence>
<dbReference type="Proteomes" id="UP001140949">
    <property type="component" value="Unassembled WGS sequence"/>
</dbReference>
<dbReference type="EMBL" id="JANAVB010035019">
    <property type="protein sequence ID" value="KAJ6805980.1"/>
    <property type="molecule type" value="Genomic_DNA"/>
</dbReference>
<name>A0AAX6EPJ6_IRIPA</name>
<keyword evidence="2" id="KW-1185">Reference proteome</keyword>
<reference evidence="1" key="2">
    <citation type="submission" date="2023-04" db="EMBL/GenBank/DDBJ databases">
        <authorList>
            <person name="Bruccoleri R.E."/>
            <person name="Oakeley E.J."/>
            <person name="Faust A.-M."/>
            <person name="Dessus-Babus S."/>
            <person name="Altorfer M."/>
            <person name="Burckhardt D."/>
            <person name="Oertli M."/>
            <person name="Naumann U."/>
            <person name="Petersen F."/>
            <person name="Wong J."/>
        </authorList>
    </citation>
    <scope>NUCLEOTIDE SEQUENCE</scope>
    <source>
        <strain evidence="1">GSM-AAB239-AS_SAM_17_03QT</strain>
        <tissue evidence="1">Leaf</tissue>
    </source>
</reference>
<reference evidence="1" key="1">
    <citation type="journal article" date="2023" name="GigaByte">
        <title>Genome assembly of the bearded iris, Iris pallida Lam.</title>
        <authorList>
            <person name="Bruccoleri R.E."/>
            <person name="Oakeley E.J."/>
            <person name="Faust A.M.E."/>
            <person name="Altorfer M."/>
            <person name="Dessus-Babus S."/>
            <person name="Burckhardt D."/>
            <person name="Oertli M."/>
            <person name="Naumann U."/>
            <person name="Petersen F."/>
            <person name="Wong J."/>
        </authorList>
    </citation>
    <scope>NUCLEOTIDE SEQUENCE</scope>
    <source>
        <strain evidence="1">GSM-AAB239-AS_SAM_17_03QT</strain>
    </source>
</reference>
<organism evidence="1 2">
    <name type="scientific">Iris pallida</name>
    <name type="common">Sweet iris</name>
    <dbReference type="NCBI Taxonomy" id="29817"/>
    <lineage>
        <taxon>Eukaryota</taxon>
        <taxon>Viridiplantae</taxon>
        <taxon>Streptophyta</taxon>
        <taxon>Embryophyta</taxon>
        <taxon>Tracheophyta</taxon>
        <taxon>Spermatophyta</taxon>
        <taxon>Magnoliopsida</taxon>
        <taxon>Liliopsida</taxon>
        <taxon>Asparagales</taxon>
        <taxon>Iridaceae</taxon>
        <taxon>Iridoideae</taxon>
        <taxon>Irideae</taxon>
        <taxon>Iris</taxon>
    </lineage>
</organism>
<dbReference type="AlphaFoldDB" id="A0AAX6EPJ6"/>
<accession>A0AAX6EPJ6</accession>
<evidence type="ECO:0000313" key="1">
    <source>
        <dbReference type="EMBL" id="KAJ6805980.1"/>
    </source>
</evidence>
<sequence>MGTNVTMVIGLWCRIKHWQSSPINTV</sequence>
<comment type="caution">
    <text evidence="1">The sequence shown here is derived from an EMBL/GenBank/DDBJ whole genome shotgun (WGS) entry which is preliminary data.</text>
</comment>
<gene>
    <name evidence="1" type="ORF">M6B38_177405</name>
</gene>
<protein>
    <submittedName>
        <fullName evidence="1">Leucine-rich repeat extensin-like protein 7</fullName>
    </submittedName>
</protein>
<proteinExistence type="predicted"/>